<feature type="domain" description="HTH gntR-type" evidence="4">
    <location>
        <begin position="5"/>
        <end position="73"/>
    </location>
</feature>
<dbReference type="PANTHER" id="PTHR44846:SF1">
    <property type="entry name" value="MANNOSYL-D-GLYCERATE TRANSPORT_METABOLISM SYSTEM REPRESSOR MNGR-RELATED"/>
    <property type="match status" value="1"/>
</dbReference>
<organism evidence="5 6">
    <name type="scientific">Schaedlerella arabinosiphila</name>
    <dbReference type="NCBI Taxonomy" id="2044587"/>
    <lineage>
        <taxon>Bacteria</taxon>
        <taxon>Bacillati</taxon>
        <taxon>Bacillota</taxon>
        <taxon>Clostridia</taxon>
        <taxon>Lachnospirales</taxon>
        <taxon>Lachnospiraceae</taxon>
        <taxon>Schaedlerella</taxon>
    </lineage>
</organism>
<dbReference type="RefSeq" id="WP_125129335.1">
    <property type="nucleotide sequence ID" value="NZ_RHJS01000002.1"/>
</dbReference>
<dbReference type="PRINTS" id="PR00035">
    <property type="entry name" value="HTHGNTR"/>
</dbReference>
<keyword evidence="2" id="KW-0238">DNA-binding</keyword>
<keyword evidence="1" id="KW-0805">Transcription regulation</keyword>
<dbReference type="SMART" id="SM00866">
    <property type="entry name" value="UTRA"/>
    <property type="match status" value="1"/>
</dbReference>
<evidence type="ECO:0000256" key="1">
    <source>
        <dbReference type="ARBA" id="ARBA00023015"/>
    </source>
</evidence>
<dbReference type="InterPro" id="IPR028978">
    <property type="entry name" value="Chorismate_lyase_/UTRA_dom_sf"/>
</dbReference>
<dbReference type="SMART" id="SM00345">
    <property type="entry name" value="HTH_GNTR"/>
    <property type="match status" value="1"/>
</dbReference>
<dbReference type="PANTHER" id="PTHR44846">
    <property type="entry name" value="MANNOSYL-D-GLYCERATE TRANSPORT/METABOLISM SYSTEM REPRESSOR MNGR-RELATED"/>
    <property type="match status" value="1"/>
</dbReference>
<evidence type="ECO:0000256" key="3">
    <source>
        <dbReference type="ARBA" id="ARBA00023163"/>
    </source>
</evidence>
<dbReference type="Pfam" id="PF00392">
    <property type="entry name" value="GntR"/>
    <property type="match status" value="1"/>
</dbReference>
<sequence>MGNNVSKYEVIKRELLQKIDSMEYKPNQVLPSESELCEMYQVSRITVRRAVDELVKENKLYKIKGKGCFVREHSVESLSRIHSFTEAIVHEGKKPGRKQLYFSREQAGEESAKLLELAPEDEVYRLKCLYMADENVCCVNTSILPAAMFSKLESFNFNVCSLYDILKSFYALNISRVKQNIVATMGSEEIRKTLGLQEAQPLLRIHATSYCLHENQEKPFEIYESYILTDILSYTVEKYNVM</sequence>
<keyword evidence="6" id="KW-1185">Reference proteome</keyword>
<gene>
    <name evidence="5" type="ORF">EBB54_24735</name>
</gene>
<dbReference type="SUPFAM" id="SSF64288">
    <property type="entry name" value="Chorismate lyase-like"/>
    <property type="match status" value="1"/>
</dbReference>
<dbReference type="InterPro" id="IPR036390">
    <property type="entry name" value="WH_DNA-bd_sf"/>
</dbReference>
<evidence type="ECO:0000313" key="5">
    <source>
        <dbReference type="EMBL" id="RRK34177.1"/>
    </source>
</evidence>
<dbReference type="InterPro" id="IPR000524">
    <property type="entry name" value="Tscrpt_reg_HTH_GntR"/>
</dbReference>
<dbReference type="GO" id="GO:0045892">
    <property type="term" value="P:negative regulation of DNA-templated transcription"/>
    <property type="evidence" value="ECO:0007669"/>
    <property type="project" value="TreeGrafter"/>
</dbReference>
<keyword evidence="3" id="KW-0804">Transcription</keyword>
<proteinExistence type="predicted"/>
<dbReference type="FunFam" id="1.10.10.10:FF:000079">
    <property type="entry name" value="GntR family transcriptional regulator"/>
    <property type="match status" value="1"/>
</dbReference>
<evidence type="ECO:0000256" key="2">
    <source>
        <dbReference type="ARBA" id="ARBA00023125"/>
    </source>
</evidence>
<name>A0A3R8JR07_9FIRM</name>
<dbReference type="GO" id="GO:0003700">
    <property type="term" value="F:DNA-binding transcription factor activity"/>
    <property type="evidence" value="ECO:0007669"/>
    <property type="project" value="InterPro"/>
</dbReference>
<dbReference type="PROSITE" id="PS50949">
    <property type="entry name" value="HTH_GNTR"/>
    <property type="match status" value="1"/>
</dbReference>
<dbReference type="AlphaFoldDB" id="A0A3R8JR07"/>
<accession>A0A3R8JR07</accession>
<dbReference type="Gene3D" id="3.40.1410.10">
    <property type="entry name" value="Chorismate lyase-like"/>
    <property type="match status" value="1"/>
</dbReference>
<dbReference type="CDD" id="cd07377">
    <property type="entry name" value="WHTH_GntR"/>
    <property type="match status" value="1"/>
</dbReference>
<evidence type="ECO:0000313" key="6">
    <source>
        <dbReference type="Proteomes" id="UP000274920"/>
    </source>
</evidence>
<dbReference type="SUPFAM" id="SSF46785">
    <property type="entry name" value="Winged helix' DNA-binding domain"/>
    <property type="match status" value="1"/>
</dbReference>
<dbReference type="InterPro" id="IPR011663">
    <property type="entry name" value="UTRA"/>
</dbReference>
<dbReference type="InterPro" id="IPR036388">
    <property type="entry name" value="WH-like_DNA-bd_sf"/>
</dbReference>
<dbReference type="Gene3D" id="1.10.10.10">
    <property type="entry name" value="Winged helix-like DNA-binding domain superfamily/Winged helix DNA-binding domain"/>
    <property type="match status" value="1"/>
</dbReference>
<dbReference type="GO" id="GO:0003677">
    <property type="term" value="F:DNA binding"/>
    <property type="evidence" value="ECO:0007669"/>
    <property type="project" value="UniProtKB-KW"/>
</dbReference>
<reference evidence="5" key="1">
    <citation type="submission" date="2018-10" db="EMBL/GenBank/DDBJ databases">
        <title>Schaedlerella arabinophila gen. nov. sp. nov., isolated from the mouse intestinal tract and comparative analysis with the genome of the closely related altered Schaedler flora strain ASF502.</title>
        <authorList>
            <person name="Miyake S."/>
            <person name="Soh M."/>
            <person name="Seedorf H."/>
        </authorList>
    </citation>
    <scope>NUCLEOTIDE SEQUENCE [LARGE SCALE GENOMIC DNA]</scope>
    <source>
        <strain evidence="5">DSM 106076</strain>
    </source>
</reference>
<protein>
    <submittedName>
        <fullName evidence="5">GntR family transcriptional regulator</fullName>
    </submittedName>
</protein>
<evidence type="ECO:0000259" key="4">
    <source>
        <dbReference type="PROSITE" id="PS50949"/>
    </source>
</evidence>
<dbReference type="Pfam" id="PF07702">
    <property type="entry name" value="UTRA"/>
    <property type="match status" value="1"/>
</dbReference>
<comment type="caution">
    <text evidence="5">The sequence shown here is derived from an EMBL/GenBank/DDBJ whole genome shotgun (WGS) entry which is preliminary data.</text>
</comment>
<dbReference type="EMBL" id="RHJS01000002">
    <property type="protein sequence ID" value="RRK34177.1"/>
    <property type="molecule type" value="Genomic_DNA"/>
</dbReference>
<dbReference type="Proteomes" id="UP000274920">
    <property type="component" value="Unassembled WGS sequence"/>
</dbReference>
<dbReference type="InterPro" id="IPR050679">
    <property type="entry name" value="Bact_HTH_transcr_reg"/>
</dbReference>